<proteinExistence type="inferred from homology"/>
<keyword evidence="4 9" id="KW-0479">Metal-binding</keyword>
<dbReference type="EMBL" id="VFNV01000001">
    <property type="protein sequence ID" value="TQK76600.1"/>
    <property type="molecule type" value="Genomic_DNA"/>
</dbReference>
<dbReference type="HAMAP" id="MF_01471">
    <property type="entry name" value="Cas2"/>
    <property type="match status" value="1"/>
</dbReference>
<comment type="similarity">
    <text evidence="2 9">Belongs to the CRISPR-associated endoribonuclease Cas2 protein family.</text>
</comment>
<evidence type="ECO:0000256" key="7">
    <source>
        <dbReference type="ARBA" id="ARBA00022842"/>
    </source>
</evidence>
<evidence type="ECO:0000256" key="6">
    <source>
        <dbReference type="ARBA" id="ARBA00022801"/>
    </source>
</evidence>
<dbReference type="Pfam" id="PF09827">
    <property type="entry name" value="CRISPR_Cas2"/>
    <property type="match status" value="1"/>
</dbReference>
<accession>A0A542SPQ9</accession>
<evidence type="ECO:0000256" key="9">
    <source>
        <dbReference type="HAMAP-Rule" id="MF_01471"/>
    </source>
</evidence>
<dbReference type="GO" id="GO:0043571">
    <property type="term" value="P:maintenance of CRISPR repeat elements"/>
    <property type="evidence" value="ECO:0007669"/>
    <property type="project" value="UniProtKB-UniRule"/>
</dbReference>
<feature type="binding site" evidence="9">
    <location>
        <position position="8"/>
    </location>
    <ligand>
        <name>Mg(2+)</name>
        <dbReference type="ChEBI" id="CHEBI:18420"/>
        <note>catalytic</note>
    </ligand>
</feature>
<dbReference type="InterPro" id="IPR021127">
    <property type="entry name" value="CRISPR_associated_Cas2"/>
</dbReference>
<evidence type="ECO:0000256" key="2">
    <source>
        <dbReference type="ARBA" id="ARBA00009959"/>
    </source>
</evidence>
<dbReference type="GO" id="GO:0051607">
    <property type="term" value="P:defense response to virus"/>
    <property type="evidence" value="ECO:0007669"/>
    <property type="project" value="UniProtKB-UniRule"/>
</dbReference>
<keyword evidence="7 9" id="KW-0460">Magnesium</keyword>
<evidence type="ECO:0000256" key="3">
    <source>
        <dbReference type="ARBA" id="ARBA00022722"/>
    </source>
</evidence>
<protein>
    <recommendedName>
        <fullName evidence="9">CRISPR-associated endoribonuclease Cas2</fullName>
        <ecNumber evidence="9">3.1.-.-</ecNumber>
    </recommendedName>
</protein>
<dbReference type="GO" id="GO:0004521">
    <property type="term" value="F:RNA endonuclease activity"/>
    <property type="evidence" value="ECO:0007669"/>
    <property type="project" value="InterPro"/>
</dbReference>
<comment type="cofactor">
    <cofactor evidence="1 9">
        <name>Mg(2+)</name>
        <dbReference type="ChEBI" id="CHEBI:18420"/>
    </cofactor>
</comment>
<dbReference type="GO" id="GO:0016787">
    <property type="term" value="F:hydrolase activity"/>
    <property type="evidence" value="ECO:0007669"/>
    <property type="project" value="UniProtKB-KW"/>
</dbReference>
<evidence type="ECO:0000313" key="10">
    <source>
        <dbReference type="EMBL" id="TQK76600.1"/>
    </source>
</evidence>
<dbReference type="InterPro" id="IPR019199">
    <property type="entry name" value="Virulence_VapD/CRISPR_Cas2"/>
</dbReference>
<evidence type="ECO:0000256" key="5">
    <source>
        <dbReference type="ARBA" id="ARBA00022759"/>
    </source>
</evidence>
<evidence type="ECO:0000256" key="4">
    <source>
        <dbReference type="ARBA" id="ARBA00022723"/>
    </source>
</evidence>
<dbReference type="EC" id="3.1.-.-" evidence="9"/>
<dbReference type="RefSeq" id="WP_425467270.1">
    <property type="nucleotide sequence ID" value="NZ_BAAATB010000002.1"/>
</dbReference>
<dbReference type="SUPFAM" id="SSF143430">
    <property type="entry name" value="TTP0101/SSO1404-like"/>
    <property type="match status" value="1"/>
</dbReference>
<comment type="function">
    <text evidence="9">CRISPR (clustered regularly interspaced short palindromic repeat), is an adaptive immune system that provides protection against mobile genetic elements (viruses, transposable elements and conjugative plasmids). CRISPR clusters contain sequences complementary to antecedent mobile elements and target invading nucleic acids. CRISPR clusters are transcribed and processed into CRISPR RNA (crRNA). Functions as a ssRNA-specific endoribonuclease. Involved in the integration of spacer DNA into the CRISPR cassette.</text>
</comment>
<dbReference type="Proteomes" id="UP000316181">
    <property type="component" value="Unassembled WGS sequence"/>
</dbReference>
<evidence type="ECO:0000256" key="8">
    <source>
        <dbReference type="ARBA" id="ARBA00023118"/>
    </source>
</evidence>
<comment type="subunit">
    <text evidence="9">Homodimer, forms a heterotetramer with a Cas1 homodimer.</text>
</comment>
<organism evidence="10 11">
    <name type="scientific">Rarobacter incanus</name>
    <dbReference type="NCBI Taxonomy" id="153494"/>
    <lineage>
        <taxon>Bacteria</taxon>
        <taxon>Bacillati</taxon>
        <taxon>Actinomycetota</taxon>
        <taxon>Actinomycetes</taxon>
        <taxon>Micrococcales</taxon>
        <taxon>Rarobacteraceae</taxon>
        <taxon>Rarobacter</taxon>
    </lineage>
</organism>
<dbReference type="NCBIfam" id="TIGR01573">
    <property type="entry name" value="cas2"/>
    <property type="match status" value="1"/>
</dbReference>
<keyword evidence="8 9" id="KW-0051">Antiviral defense</keyword>
<gene>
    <name evidence="9" type="primary">cas2</name>
    <name evidence="10" type="ORF">FB389_1284</name>
</gene>
<comment type="caution">
    <text evidence="10">The sequence shown here is derived from an EMBL/GenBank/DDBJ whole genome shotgun (WGS) entry which is preliminary data.</text>
</comment>
<keyword evidence="11" id="KW-1185">Reference proteome</keyword>
<dbReference type="AlphaFoldDB" id="A0A542SPQ9"/>
<name>A0A542SPQ9_9MICO</name>
<dbReference type="GO" id="GO:0046872">
    <property type="term" value="F:metal ion binding"/>
    <property type="evidence" value="ECO:0007669"/>
    <property type="project" value="UniProtKB-UniRule"/>
</dbReference>
<evidence type="ECO:0000256" key="1">
    <source>
        <dbReference type="ARBA" id="ARBA00001946"/>
    </source>
</evidence>
<keyword evidence="5 9" id="KW-0255">Endonuclease</keyword>
<evidence type="ECO:0000313" key="11">
    <source>
        <dbReference type="Proteomes" id="UP000316181"/>
    </source>
</evidence>
<keyword evidence="3 9" id="KW-0540">Nuclease</keyword>
<keyword evidence="6 9" id="KW-0378">Hydrolase</keyword>
<reference evidence="10 11" key="1">
    <citation type="submission" date="2019-06" db="EMBL/GenBank/DDBJ databases">
        <title>Sequencing the genomes of 1000 actinobacteria strains.</title>
        <authorList>
            <person name="Klenk H.-P."/>
        </authorList>
    </citation>
    <scope>NUCLEOTIDE SEQUENCE [LARGE SCALE GENOMIC DNA]</scope>
    <source>
        <strain evidence="10 11">DSM 10596</strain>
    </source>
</reference>
<sequence length="101" mass="11524">MWAIVMFDLPVQTKEQRREATAYRHLLKDLGFQMVQLSVYARYSVTSATSLRLASTLSAYLPKGGEVRILRVTDRQWSQGFRFCNGDPSDIEQAPAPLLLF</sequence>